<feature type="transmembrane region" description="Helical" evidence="9">
    <location>
        <begin position="66"/>
        <end position="91"/>
    </location>
</feature>
<keyword evidence="1 9" id="KW-0813">Transport</keyword>
<feature type="transmembrane region" description="Helical" evidence="9">
    <location>
        <begin position="534"/>
        <end position="557"/>
    </location>
</feature>
<name>A0A383RVI8_9PSED</name>
<evidence type="ECO:0000256" key="2">
    <source>
        <dbReference type="ARBA" id="ARBA00022475"/>
    </source>
</evidence>
<feature type="transmembrane region" description="Helical" evidence="9">
    <location>
        <begin position="134"/>
        <end position="156"/>
    </location>
</feature>
<dbReference type="HAMAP" id="MF_00275">
    <property type="entry name" value="KdpA"/>
    <property type="match status" value="1"/>
</dbReference>
<accession>A0A383RVI8</accession>
<comment type="subcellular location">
    <subcellularLocation>
        <location evidence="9">Cell membrane</location>
        <topology evidence="9">Multi-pass membrane protein</topology>
    </subcellularLocation>
</comment>
<dbReference type="PIRSF" id="PIRSF001294">
    <property type="entry name" value="K_ATPaseA"/>
    <property type="match status" value="1"/>
</dbReference>
<comment type="subunit">
    <text evidence="9">The system is composed of three essential subunits: KdpA, KdpB and KdpC.</text>
</comment>
<organism evidence="10 11">
    <name type="scientific">Pseudomonas reidholzensis</name>
    <dbReference type="NCBI Taxonomy" id="1785162"/>
    <lineage>
        <taxon>Bacteria</taxon>
        <taxon>Pseudomonadati</taxon>
        <taxon>Pseudomonadota</taxon>
        <taxon>Gammaproteobacteria</taxon>
        <taxon>Pseudomonadales</taxon>
        <taxon>Pseudomonadaceae</taxon>
        <taxon>Pseudomonas</taxon>
    </lineage>
</organism>
<dbReference type="RefSeq" id="WP_119142877.1">
    <property type="nucleotide sequence ID" value="NZ_CBCSFL010000018.1"/>
</dbReference>
<evidence type="ECO:0000256" key="6">
    <source>
        <dbReference type="ARBA" id="ARBA00022989"/>
    </source>
</evidence>
<keyword evidence="7 9" id="KW-0406">Ion transport</keyword>
<dbReference type="NCBIfam" id="TIGR00680">
    <property type="entry name" value="kdpA"/>
    <property type="match status" value="1"/>
</dbReference>
<dbReference type="GO" id="GO:0030955">
    <property type="term" value="F:potassium ion binding"/>
    <property type="evidence" value="ECO:0007669"/>
    <property type="project" value="UniProtKB-UniRule"/>
</dbReference>
<sequence>MHSYDYALLLAFFAIVLLPAPWLGRFYYKVMEGQRTWLSPILGPVERGCYRLAGVRAEQEHNWKQYTLALLAFNLAGFLLLFAVLLLQGYLPLNPQQLPGQDWSLALNTAVSFVTNTNWQAYSGEASVSYLSQMLGLTVQNFVSAATGLAVLVALCRGIARRSASTLGNFWVDMTRATLYGLLPLCLVLALLLVWQGVPQTFADYAHALTLQGTDQTIPLGPAASQIAIKQLGTNGGGFFGVNSAHPFENPTAWSNLFEVASIILIPVALVFTFGHYVKDLRQSRAILACMLSLFLIGGATALWSEHQPNPALDSAQVQQSAPMEGKESRFGTTGSVLWTVTTTAASNGSVNAMHDSLNPLTGMVAMANMMVGEVIFGGVGAGLYGMLLFVLIAVFLAGLMIGRTPEYLGKKLQAREVQLLVASLLVMPVGVLILGAIAASLPGPAGAVSNPGAHGFSQLLYAYTSATANNGSAFAGFGANTVFHNVMIALAMFIGRFGYILPVLALAGSLAAKHSAPLGQNSFPTHGPLFTSLLLVTILLVGGLTFLPTLALGPIAEHLSLGF</sequence>
<keyword evidence="4 9" id="KW-0812">Transmembrane</keyword>
<keyword evidence="11" id="KW-1185">Reference proteome</keyword>
<evidence type="ECO:0000256" key="4">
    <source>
        <dbReference type="ARBA" id="ARBA00022692"/>
    </source>
</evidence>
<proteinExistence type="inferred from homology"/>
<feature type="transmembrane region" description="Helical" evidence="9">
    <location>
        <begin position="375"/>
        <end position="400"/>
    </location>
</feature>
<keyword evidence="6 9" id="KW-1133">Transmembrane helix</keyword>
<feature type="transmembrane region" description="Helical" evidence="9">
    <location>
        <begin position="253"/>
        <end position="274"/>
    </location>
</feature>
<comment type="similarity">
    <text evidence="9">Belongs to the KdpA family.</text>
</comment>
<evidence type="ECO:0000256" key="9">
    <source>
        <dbReference type="HAMAP-Rule" id="MF_00275"/>
    </source>
</evidence>
<evidence type="ECO:0000256" key="1">
    <source>
        <dbReference type="ARBA" id="ARBA00022448"/>
    </source>
</evidence>
<feature type="transmembrane region" description="Helical" evidence="9">
    <location>
        <begin position="420"/>
        <end position="442"/>
    </location>
</feature>
<feature type="transmembrane region" description="Helical" evidence="9">
    <location>
        <begin position="6"/>
        <end position="28"/>
    </location>
</feature>
<keyword evidence="5 9" id="KW-0630">Potassium</keyword>
<evidence type="ECO:0000256" key="7">
    <source>
        <dbReference type="ARBA" id="ARBA00023065"/>
    </source>
</evidence>
<dbReference type="PANTHER" id="PTHR30607">
    <property type="entry name" value="POTASSIUM-TRANSPORTING ATPASE A CHAIN"/>
    <property type="match status" value="1"/>
</dbReference>
<evidence type="ECO:0000256" key="5">
    <source>
        <dbReference type="ARBA" id="ARBA00022958"/>
    </source>
</evidence>
<dbReference type="InterPro" id="IPR004623">
    <property type="entry name" value="KdpA"/>
</dbReference>
<gene>
    <name evidence="9 10" type="primary">kdpA</name>
    <name evidence="10" type="ORF">CCOS865_03338</name>
</gene>
<evidence type="ECO:0000256" key="8">
    <source>
        <dbReference type="ARBA" id="ARBA00023136"/>
    </source>
</evidence>
<keyword evidence="8 9" id="KW-0472">Membrane</keyword>
<dbReference type="EMBL" id="UNOZ01000025">
    <property type="protein sequence ID" value="SYX91069.1"/>
    <property type="molecule type" value="Genomic_DNA"/>
</dbReference>
<evidence type="ECO:0000256" key="3">
    <source>
        <dbReference type="ARBA" id="ARBA00022538"/>
    </source>
</evidence>
<comment type="function">
    <text evidence="9">Part of the high-affinity ATP-driven potassium transport (or Kdp) system, which catalyzes the hydrolysis of ATP coupled with the electrogenic transport of potassium into the cytoplasm. This subunit binds the extracellular potassium ions and delivers the ions to the membrane domain of KdpB through an intramembrane tunnel.</text>
</comment>
<dbReference type="GO" id="GO:0008556">
    <property type="term" value="F:P-type potassium transmembrane transporter activity"/>
    <property type="evidence" value="ECO:0007669"/>
    <property type="project" value="InterPro"/>
</dbReference>
<keyword evidence="2 9" id="KW-1003">Cell membrane</keyword>
<reference evidence="11" key="1">
    <citation type="submission" date="2018-08" db="EMBL/GenBank/DDBJ databases">
        <authorList>
            <person name="Blom J."/>
        </authorList>
    </citation>
    <scope>NUCLEOTIDE SEQUENCE [LARGE SCALE GENOMIC DNA]</scope>
    <source>
        <strain evidence="11">CCOS 865</strain>
    </source>
</reference>
<evidence type="ECO:0000313" key="10">
    <source>
        <dbReference type="EMBL" id="SYX91069.1"/>
    </source>
</evidence>
<evidence type="ECO:0000313" key="11">
    <source>
        <dbReference type="Proteomes" id="UP000263595"/>
    </source>
</evidence>
<feature type="transmembrane region" description="Helical" evidence="9">
    <location>
        <begin position="487"/>
        <end position="513"/>
    </location>
</feature>
<dbReference type="Pfam" id="PF03814">
    <property type="entry name" value="KdpA"/>
    <property type="match status" value="1"/>
</dbReference>
<feature type="transmembrane region" description="Helical" evidence="9">
    <location>
        <begin position="286"/>
        <end position="305"/>
    </location>
</feature>
<dbReference type="PANTHER" id="PTHR30607:SF2">
    <property type="entry name" value="POTASSIUM-TRANSPORTING ATPASE POTASSIUM-BINDING SUBUNIT"/>
    <property type="match status" value="1"/>
</dbReference>
<dbReference type="OrthoDB" id="9763796at2"/>
<keyword evidence="3 9" id="KW-0633">Potassium transport</keyword>
<feature type="transmembrane region" description="Helical" evidence="9">
    <location>
        <begin position="177"/>
        <end position="195"/>
    </location>
</feature>
<protein>
    <recommendedName>
        <fullName evidence="9">Potassium-transporting ATPase potassium-binding subunit</fullName>
    </recommendedName>
    <alternativeName>
        <fullName evidence="9">ATP phosphohydrolase [potassium-transporting] A chain</fullName>
    </alternativeName>
    <alternativeName>
        <fullName evidence="9">Potassium-binding and translocating subunit A</fullName>
    </alternativeName>
    <alternativeName>
        <fullName evidence="9">Potassium-translocating ATPase A chain</fullName>
    </alternativeName>
</protein>
<dbReference type="Proteomes" id="UP000263595">
    <property type="component" value="Unassembled WGS sequence"/>
</dbReference>
<dbReference type="AlphaFoldDB" id="A0A383RVI8"/>
<dbReference type="GO" id="GO:0005886">
    <property type="term" value="C:plasma membrane"/>
    <property type="evidence" value="ECO:0007669"/>
    <property type="project" value="UniProtKB-SubCell"/>
</dbReference>